<protein>
    <recommendedName>
        <fullName evidence="7">Pre-mRNA-splicing factor</fullName>
    </recommendedName>
</protein>
<gene>
    <name evidence="5" type="ORF">Dda_1373</name>
</gene>
<reference evidence="5" key="1">
    <citation type="submission" date="2023-01" db="EMBL/GenBank/DDBJ databases">
        <title>The chitinases involved in constricting ring structure development in the nematode-trapping fungus Drechslerella dactyloides.</title>
        <authorList>
            <person name="Wang R."/>
            <person name="Zhang L."/>
            <person name="Tang P."/>
            <person name="Li S."/>
            <person name="Liang L."/>
        </authorList>
    </citation>
    <scope>NUCLEOTIDE SEQUENCE</scope>
    <source>
        <strain evidence="5">YMF1.00031</strain>
    </source>
</reference>
<dbReference type="EMBL" id="JAQGDS010000002">
    <property type="protein sequence ID" value="KAJ6262816.1"/>
    <property type="molecule type" value="Genomic_DNA"/>
</dbReference>
<dbReference type="GO" id="GO:0071013">
    <property type="term" value="C:catalytic step 2 spliceosome"/>
    <property type="evidence" value="ECO:0007669"/>
    <property type="project" value="TreeGrafter"/>
</dbReference>
<feature type="domain" description="RNA helicase aquarius beta-barrel" evidence="4">
    <location>
        <begin position="350"/>
        <end position="505"/>
    </location>
</feature>
<dbReference type="PANTHER" id="PTHR10887">
    <property type="entry name" value="DNA2/NAM7 HELICASE FAMILY"/>
    <property type="match status" value="1"/>
</dbReference>
<feature type="compositionally biased region" description="Basic and acidic residues" evidence="1">
    <location>
        <begin position="607"/>
        <end position="620"/>
    </location>
</feature>
<evidence type="ECO:0000313" key="6">
    <source>
        <dbReference type="Proteomes" id="UP001221413"/>
    </source>
</evidence>
<evidence type="ECO:0000259" key="2">
    <source>
        <dbReference type="Pfam" id="PF13086"/>
    </source>
</evidence>
<dbReference type="InterPro" id="IPR027417">
    <property type="entry name" value="P-loop_NTPase"/>
</dbReference>
<evidence type="ECO:0000256" key="1">
    <source>
        <dbReference type="SAM" id="MobiDB-lite"/>
    </source>
</evidence>
<feature type="domain" description="DNA2/NAM7 helicase helicase" evidence="2">
    <location>
        <begin position="650"/>
        <end position="946"/>
    </location>
</feature>
<dbReference type="InterPro" id="IPR032174">
    <property type="entry name" value="Aquarius_N"/>
</dbReference>
<feature type="region of interest" description="Disordered" evidence="1">
    <location>
        <begin position="1029"/>
        <end position="1052"/>
    </location>
</feature>
<dbReference type="InterPro" id="IPR045055">
    <property type="entry name" value="DNA2/NAM7-like"/>
</dbReference>
<dbReference type="GO" id="GO:0003729">
    <property type="term" value="F:mRNA binding"/>
    <property type="evidence" value="ECO:0007669"/>
    <property type="project" value="TreeGrafter"/>
</dbReference>
<dbReference type="Proteomes" id="UP001221413">
    <property type="component" value="Unassembled WGS sequence"/>
</dbReference>
<name>A0AAD6J626_DREDA</name>
<dbReference type="GO" id="GO:0004386">
    <property type="term" value="F:helicase activity"/>
    <property type="evidence" value="ECO:0007669"/>
    <property type="project" value="InterPro"/>
</dbReference>
<sequence length="1052" mass="118924">MPRQLADSRYEDDRPTLSDLRDGNVYSSAAYANWLSRDGTQVRFSPNVVKDIYKALEQESFSQKSLLLLEGLQYVEHNGQVVPGGGETNDDDGRSNSGAVIYAERMIEFLTDLLSQLPTRRYVHGLLEDLQILTCVRLSPLYTLRKNHSLRELVALLEHFHFFQDDLETEDDSSPIPDLHYRSKVARLQKESLRVSKEKLMVLGLANLASITQKDDLSSHLSVLDDAELRELSRRLGFRQNYPEGVPCSIDRNFLMTSILETFCRRPTVSDIVRGSSLLPNEESLFERPFTPKLDDYNGARPLALPKSNLQYLSTSDFLWRMFSLYKTESYFEIKRDLQETLRKLKPRLQNGSIVFGGNSKMAMRINRISILEVAPPLVGETVPAFVRAELDLPFDTVSGDVKKEWESLRPDDVVFLLSICPRDRQEASISDTTATFPDGTRIQILRCAEVLQAPGDHRQRGASTQTNDGRKLHINLDCKMYMADKKRAEFSSDIYESLNLIIRRKGVENNFKPVLASIQSLIQESGNPLPRWFKDTFLGCGDPAEAYYTNMKPIAESINFGHTFLNMRHLQETLSGSSHLHMNIPSESLDPPFVFTKAVTNTASAGREESTQTETKLKYDISGPKPSNPTPSLDQPKKHSNLVRYTSAQVEAIFSGTNPGLSLIIGPPGTGKTDVATQIICNLYHNFPNERTLLLAHSNQALNQLFLKISDRDIEERHLLRLGHGEDELQLHSQHNKYGRIESLMERRLKLLEEVDRLALSIQAPGAHGNSCETASYFNKVYVKPLWQGFKDTLSLAPNTETIRSNFPFNNYFSSALQPVIPLDGSFDSMLQAAEGCYEHISKIFAELNDIMPFELLRSARDKTSYLLSTEARIIAMTTTYAAIKRDEIVRQGFRYDNIVMEEAAQVTEIETFIPLTLQKNTGDGSPIKRIVLCGDHLQNAPVVQNTALRNFANMEQSLFARLTRLGVPTTRLDKQGRARPSIASLYSWRYPGLGNLDYLHQQTEFLTANAGFQHEFQFINVEDYQGRGEQEPSPHFLQNLGEAEYAANGP</sequence>
<evidence type="ECO:0000313" key="5">
    <source>
        <dbReference type="EMBL" id="KAJ6262816.1"/>
    </source>
</evidence>
<dbReference type="InterPro" id="IPR041677">
    <property type="entry name" value="DNA2/NAM7_AAA_11"/>
</dbReference>
<evidence type="ECO:0000259" key="4">
    <source>
        <dbReference type="Pfam" id="PF21143"/>
    </source>
</evidence>
<dbReference type="Pfam" id="PF13086">
    <property type="entry name" value="AAA_11"/>
    <property type="match status" value="1"/>
</dbReference>
<dbReference type="SUPFAM" id="SSF52540">
    <property type="entry name" value="P-loop containing nucleoside triphosphate hydrolases"/>
    <property type="match status" value="1"/>
</dbReference>
<feature type="domain" description="RNA helicase aquarius N-terminal" evidence="3">
    <location>
        <begin position="91"/>
        <end position="266"/>
    </location>
</feature>
<comment type="caution">
    <text evidence="5">The sequence shown here is derived from an EMBL/GenBank/DDBJ whole genome shotgun (WGS) entry which is preliminary data.</text>
</comment>
<evidence type="ECO:0008006" key="7">
    <source>
        <dbReference type="Google" id="ProtNLM"/>
    </source>
</evidence>
<dbReference type="Gene3D" id="3.40.50.300">
    <property type="entry name" value="P-loop containing nucleotide triphosphate hydrolases"/>
    <property type="match status" value="1"/>
</dbReference>
<dbReference type="CDD" id="cd17935">
    <property type="entry name" value="EEXXQc_AQR"/>
    <property type="match status" value="1"/>
</dbReference>
<dbReference type="AlphaFoldDB" id="A0AAD6J626"/>
<dbReference type="Pfam" id="PF21143">
    <property type="entry name" value="Aquarius_N_2nd"/>
    <property type="match status" value="1"/>
</dbReference>
<proteinExistence type="predicted"/>
<dbReference type="Pfam" id="PF16399">
    <property type="entry name" value="Aquarius_N_1st"/>
    <property type="match status" value="1"/>
</dbReference>
<dbReference type="PANTHER" id="PTHR10887:SF5">
    <property type="entry name" value="RNA HELICASE AQUARIUS"/>
    <property type="match status" value="1"/>
</dbReference>
<organism evidence="5 6">
    <name type="scientific">Drechslerella dactyloides</name>
    <name type="common">Nematode-trapping fungus</name>
    <name type="synonym">Arthrobotrys dactyloides</name>
    <dbReference type="NCBI Taxonomy" id="74499"/>
    <lineage>
        <taxon>Eukaryota</taxon>
        <taxon>Fungi</taxon>
        <taxon>Dikarya</taxon>
        <taxon>Ascomycota</taxon>
        <taxon>Pezizomycotina</taxon>
        <taxon>Orbiliomycetes</taxon>
        <taxon>Orbiliales</taxon>
        <taxon>Orbiliaceae</taxon>
        <taxon>Drechslerella</taxon>
    </lineage>
</organism>
<dbReference type="InterPro" id="IPR048966">
    <property type="entry name" value="Aquarius_b-barrel"/>
</dbReference>
<accession>A0AAD6J626</accession>
<keyword evidence="6" id="KW-1185">Reference proteome</keyword>
<feature type="region of interest" description="Disordered" evidence="1">
    <location>
        <begin position="603"/>
        <end position="639"/>
    </location>
</feature>
<evidence type="ECO:0000259" key="3">
    <source>
        <dbReference type="Pfam" id="PF16399"/>
    </source>
</evidence>